<organism evidence="2 3">
    <name type="scientific">Priestia endophytica DSM 13796</name>
    <dbReference type="NCBI Taxonomy" id="1121089"/>
    <lineage>
        <taxon>Bacteria</taxon>
        <taxon>Bacillati</taxon>
        <taxon>Bacillota</taxon>
        <taxon>Bacilli</taxon>
        <taxon>Bacillales</taxon>
        <taxon>Bacillaceae</taxon>
        <taxon>Priestia</taxon>
    </lineage>
</organism>
<comment type="caution">
    <text evidence="2">The sequence shown here is derived from an EMBL/GenBank/DDBJ whole genome shotgun (WGS) entry which is preliminary data.</text>
</comment>
<dbReference type="SMART" id="SM00465">
    <property type="entry name" value="GIYc"/>
    <property type="match status" value="1"/>
</dbReference>
<dbReference type="InterPro" id="IPR014527">
    <property type="entry name" value="UCP026568_excinuclease"/>
</dbReference>
<dbReference type="InterPro" id="IPR035901">
    <property type="entry name" value="GIY-YIG_endonuc_sf"/>
</dbReference>
<keyword evidence="3" id="KW-1185">Reference proteome</keyword>
<reference evidence="2 3" key="1">
    <citation type="submission" date="2016-10" db="EMBL/GenBank/DDBJ databases">
        <authorList>
            <person name="Varghese N."/>
            <person name="Submissions S."/>
        </authorList>
    </citation>
    <scope>NUCLEOTIDE SEQUENCE [LARGE SCALE GENOMIC DNA]</scope>
    <source>
        <strain evidence="2 3">DSM 13796</strain>
    </source>
</reference>
<dbReference type="EMBL" id="FOXX01000003">
    <property type="protein sequence ID" value="SFQ47868.1"/>
    <property type="molecule type" value="Genomic_DNA"/>
</dbReference>
<dbReference type="PROSITE" id="PS50164">
    <property type="entry name" value="GIY_YIG"/>
    <property type="match status" value="1"/>
</dbReference>
<dbReference type="Proteomes" id="UP000182762">
    <property type="component" value="Unassembled WGS sequence"/>
</dbReference>
<dbReference type="SUPFAM" id="SSF82771">
    <property type="entry name" value="GIY-YIG endonuclease"/>
    <property type="match status" value="1"/>
</dbReference>
<feature type="domain" description="GIY-YIG" evidence="1">
    <location>
        <begin position="42"/>
        <end position="118"/>
    </location>
</feature>
<gene>
    <name evidence="2" type="ORF">SAMN02745910_01578</name>
</gene>
<evidence type="ECO:0000313" key="2">
    <source>
        <dbReference type="EMBL" id="SFQ47868.1"/>
    </source>
</evidence>
<name>A0A1I5YUC3_9BACI</name>
<protein>
    <submittedName>
        <fullName evidence="2">GIY-YIG catalytic domain-containing protein</fullName>
    </submittedName>
</protein>
<accession>A0A1I5YUC3</accession>
<dbReference type="Pfam" id="PF01541">
    <property type="entry name" value="GIY-YIG"/>
    <property type="match status" value="1"/>
</dbReference>
<evidence type="ECO:0000313" key="3">
    <source>
        <dbReference type="Proteomes" id="UP000182762"/>
    </source>
</evidence>
<dbReference type="InterPro" id="IPR000305">
    <property type="entry name" value="GIY-YIG_endonuc"/>
</dbReference>
<evidence type="ECO:0000259" key="1">
    <source>
        <dbReference type="PROSITE" id="PS50164"/>
    </source>
</evidence>
<sequence length="124" mass="14771">MMIKISIPAPDVTITRRKQPENAEPKIRPINGFIDLHEIPRDKGGMIFFYNKEDEVLFVGKARKLRQRVKRHLEDNVSPLKPYRDEIYKISVSFVERPVDREIYETYAINELEAKYNIDKVFYK</sequence>
<dbReference type="Gene3D" id="3.40.1440.10">
    <property type="entry name" value="GIY-YIG endonuclease"/>
    <property type="match status" value="1"/>
</dbReference>
<proteinExistence type="predicted"/>
<dbReference type="PIRSF" id="PIRSF026568">
    <property type="entry name" value="UCP026568"/>
    <property type="match status" value="1"/>
</dbReference>